<keyword evidence="1" id="KW-0472">Membrane</keyword>
<reference evidence="2 4" key="1">
    <citation type="submission" date="2015-12" db="EMBL/GenBank/DDBJ databases">
        <title>The genome of Folsomia candida.</title>
        <authorList>
            <person name="Faddeeva A."/>
            <person name="Derks M.F."/>
            <person name="Anvar Y."/>
            <person name="Smit S."/>
            <person name="Van Straalen N."/>
            <person name="Roelofs D."/>
        </authorList>
    </citation>
    <scope>NUCLEOTIDE SEQUENCE [LARGE SCALE GENOMIC DNA]</scope>
    <source>
        <strain evidence="2 4">VU population</strain>
        <tissue evidence="2">Whole body</tissue>
    </source>
</reference>
<evidence type="ECO:0000313" key="3">
    <source>
        <dbReference type="EMBL" id="OXA37161.1"/>
    </source>
</evidence>
<comment type="caution">
    <text evidence="2">The sequence shown here is derived from an EMBL/GenBank/DDBJ whole genome shotgun (WGS) entry which is preliminary data.</text>
</comment>
<evidence type="ECO:0000313" key="4">
    <source>
        <dbReference type="Proteomes" id="UP000198287"/>
    </source>
</evidence>
<keyword evidence="4" id="KW-1185">Reference proteome</keyword>
<evidence type="ECO:0000256" key="1">
    <source>
        <dbReference type="SAM" id="Phobius"/>
    </source>
</evidence>
<proteinExistence type="predicted"/>
<feature type="transmembrane region" description="Helical" evidence="1">
    <location>
        <begin position="410"/>
        <end position="430"/>
    </location>
</feature>
<protein>
    <submittedName>
        <fullName evidence="2">Uncharacterized protein</fullName>
    </submittedName>
</protein>
<dbReference type="Proteomes" id="UP000198287">
    <property type="component" value="Unassembled WGS sequence"/>
</dbReference>
<evidence type="ECO:0000313" key="2">
    <source>
        <dbReference type="EMBL" id="OXA36553.1"/>
    </source>
</evidence>
<dbReference type="EMBL" id="LNIX01000113">
    <property type="protein sequence ID" value="OXA36553.1"/>
    <property type="molecule type" value="Genomic_DNA"/>
</dbReference>
<dbReference type="EMBL" id="LNIX01000064">
    <property type="protein sequence ID" value="OXA37161.1"/>
    <property type="molecule type" value="Genomic_DNA"/>
</dbReference>
<name>A0A226CUB4_FOLCA</name>
<accession>A0A226CUB4</accession>
<feature type="transmembrane region" description="Helical" evidence="1">
    <location>
        <begin position="357"/>
        <end position="378"/>
    </location>
</feature>
<gene>
    <name evidence="3" type="ORF">Fcan01_28085</name>
    <name evidence="2" type="ORF">Fcan01_28681</name>
</gene>
<keyword evidence="1" id="KW-1133">Transmembrane helix</keyword>
<keyword evidence="1" id="KW-0812">Transmembrane</keyword>
<dbReference type="AlphaFoldDB" id="A0A226CUB4"/>
<organism evidence="2 4">
    <name type="scientific">Folsomia candida</name>
    <name type="common">Springtail</name>
    <dbReference type="NCBI Taxonomy" id="158441"/>
    <lineage>
        <taxon>Eukaryota</taxon>
        <taxon>Metazoa</taxon>
        <taxon>Ecdysozoa</taxon>
        <taxon>Arthropoda</taxon>
        <taxon>Hexapoda</taxon>
        <taxon>Collembola</taxon>
        <taxon>Entomobryomorpha</taxon>
        <taxon>Isotomoidea</taxon>
        <taxon>Isotomidae</taxon>
        <taxon>Proisotominae</taxon>
        <taxon>Folsomia</taxon>
    </lineage>
</organism>
<sequence>MAELTALLSEIDVLSPGSHIHIVTDQHNLESYFPPEFQIQTPNTFYKITYRTFFGKQKLNYLPTILPQKIRSCAIIRMLVLLVLSPQLKSSEQIPSTELEKLSHAVNSARNLVEVPTKKSEYGQNFEAATHLRGEFTMFWLTGWVPTTGQHFPSEIFFTKKISGIESQKICTMLFVIKIQNQNSEIIFICAHCSIDPYPKLITVGYISNRVVPSIAWKPSSVTSIGTHTGLLTLINMVAPVETVILKISQQHFNFILTGCDHGPEPQIGDLASTGFFCGLNLTIHQMSFFKWKFLNPPIIYYEGYTREGYKYTNDVKHPSFADYVFATTVEEYNFLTCWSQSKYEFQIFLIPFHTTLWISLITTTVFLTLLLTAYFRWIHADRVVCAWTLFVSTLVGQSYNLVGSVEKRLVLRIGLGSWFLLSVIFTQGWSS</sequence>